<feature type="transmembrane region" description="Helical" evidence="16">
    <location>
        <begin position="228"/>
        <end position="244"/>
    </location>
</feature>
<dbReference type="EMBL" id="CAJZBQ010000041">
    <property type="protein sequence ID" value="CAG9326651.1"/>
    <property type="molecule type" value="Genomic_DNA"/>
</dbReference>
<comment type="similarity">
    <text evidence="2">Belongs to the MCU (TC 1.A.77) family.</text>
</comment>
<feature type="domain" description="Calcium uniporter protein C-terminal" evidence="17">
    <location>
        <begin position="147"/>
        <end position="278"/>
    </location>
</feature>
<evidence type="ECO:0000256" key="11">
    <source>
        <dbReference type="ARBA" id="ARBA00023128"/>
    </source>
</evidence>
<dbReference type="InterPro" id="IPR006769">
    <property type="entry name" value="MCU_C"/>
</dbReference>
<evidence type="ECO:0000256" key="7">
    <source>
        <dbReference type="ARBA" id="ARBA00022792"/>
    </source>
</evidence>
<evidence type="ECO:0000256" key="3">
    <source>
        <dbReference type="ARBA" id="ARBA00022448"/>
    </source>
</evidence>
<evidence type="ECO:0000313" key="18">
    <source>
        <dbReference type="EMBL" id="CAG9326651.1"/>
    </source>
</evidence>
<name>A0AAU9JF29_9CILI</name>
<dbReference type="PANTHER" id="PTHR13462:SF10">
    <property type="entry name" value="CALCIUM UNIPORTER PROTEIN, MITOCHONDRIAL"/>
    <property type="match status" value="1"/>
</dbReference>
<keyword evidence="4" id="KW-0109">Calcium transport</keyword>
<evidence type="ECO:0000256" key="1">
    <source>
        <dbReference type="ARBA" id="ARBA00004448"/>
    </source>
</evidence>
<reference evidence="18" key="1">
    <citation type="submission" date="2021-09" db="EMBL/GenBank/DDBJ databases">
        <authorList>
            <consortium name="AG Swart"/>
            <person name="Singh M."/>
            <person name="Singh A."/>
            <person name="Seah K."/>
            <person name="Emmerich C."/>
        </authorList>
    </citation>
    <scope>NUCLEOTIDE SEQUENCE</scope>
    <source>
        <strain evidence="18">ATCC30299</strain>
    </source>
</reference>
<dbReference type="Pfam" id="PF04678">
    <property type="entry name" value="MCU"/>
    <property type="match status" value="1"/>
</dbReference>
<keyword evidence="11" id="KW-0496">Mitochondrion</keyword>
<keyword evidence="6 16" id="KW-0812">Transmembrane</keyword>
<keyword evidence="10" id="KW-0406">Ion transport</keyword>
<dbReference type="GO" id="GO:0036444">
    <property type="term" value="P:calcium import into the mitochondrion"/>
    <property type="evidence" value="ECO:0007669"/>
    <property type="project" value="UniProtKB-ARBA"/>
</dbReference>
<comment type="catalytic activity">
    <reaction evidence="14">
        <text>Ca(2+)(in) = Ca(2+)(out)</text>
        <dbReference type="Rhea" id="RHEA:29671"/>
        <dbReference type="ChEBI" id="CHEBI:29108"/>
    </reaction>
</comment>
<keyword evidence="5" id="KW-0107">Calcium channel</keyword>
<evidence type="ECO:0000256" key="10">
    <source>
        <dbReference type="ARBA" id="ARBA00023065"/>
    </source>
</evidence>
<sequence length="298" mass="33814">MLRRSLRLFSSLELTPTFPPRLQLALSSQAQEFVLESHKTVGDLIQEIKLGDNAIKSVKLLFSDKEAPQSLTLGEITKKPFNISIDNKSYHVYPGIGQFIRGKEEFLGLCKEAGISFNDARIISKYLERLTNSLPNQFTYSDLQAAAASAIEEDKAARESDIEILKSQIASMEIELEPLEKKLKEIEEISHHYAKLVIYGGLTTLIAQWGIIGYGTFILYGWDVMEPVSYVVGASWMFLGYMFFMKNKEGFKITSFTDMLFKRKFNKLVSSGHLDLKRIEILKKSISLVNQQIDLLKP</sequence>
<keyword evidence="19" id="KW-1185">Reference proteome</keyword>
<feature type="coiled-coil region" evidence="15">
    <location>
        <begin position="162"/>
        <end position="189"/>
    </location>
</feature>
<protein>
    <recommendedName>
        <fullName evidence="17">Calcium uniporter protein C-terminal domain-containing protein</fullName>
    </recommendedName>
</protein>
<dbReference type="GO" id="GO:0015292">
    <property type="term" value="F:uniporter activity"/>
    <property type="evidence" value="ECO:0007669"/>
    <property type="project" value="TreeGrafter"/>
</dbReference>
<dbReference type="GO" id="GO:0005262">
    <property type="term" value="F:calcium channel activity"/>
    <property type="evidence" value="ECO:0007669"/>
    <property type="project" value="UniProtKB-KW"/>
</dbReference>
<evidence type="ECO:0000256" key="6">
    <source>
        <dbReference type="ARBA" id="ARBA00022692"/>
    </source>
</evidence>
<comment type="subcellular location">
    <subcellularLocation>
        <location evidence="1">Mitochondrion inner membrane</location>
        <topology evidence="1">Multi-pass membrane protein</topology>
    </subcellularLocation>
</comment>
<keyword evidence="13" id="KW-0407">Ion channel</keyword>
<evidence type="ECO:0000256" key="15">
    <source>
        <dbReference type="SAM" id="Coils"/>
    </source>
</evidence>
<comment type="caution">
    <text evidence="18">The sequence shown here is derived from an EMBL/GenBank/DDBJ whole genome shotgun (WGS) entry which is preliminary data.</text>
</comment>
<feature type="transmembrane region" description="Helical" evidence="16">
    <location>
        <begin position="196"/>
        <end position="222"/>
    </location>
</feature>
<evidence type="ECO:0000256" key="9">
    <source>
        <dbReference type="ARBA" id="ARBA00022989"/>
    </source>
</evidence>
<dbReference type="InterPro" id="IPR039055">
    <property type="entry name" value="MCU_fam"/>
</dbReference>
<evidence type="ECO:0000256" key="12">
    <source>
        <dbReference type="ARBA" id="ARBA00023136"/>
    </source>
</evidence>
<keyword evidence="8" id="KW-0106">Calcium</keyword>
<keyword evidence="3" id="KW-0813">Transport</keyword>
<evidence type="ECO:0000256" key="2">
    <source>
        <dbReference type="ARBA" id="ARBA00005653"/>
    </source>
</evidence>
<gene>
    <name evidence="18" type="ORF">BSTOLATCC_MIC41925</name>
</gene>
<keyword evidence="15" id="KW-0175">Coiled coil</keyword>
<evidence type="ECO:0000256" key="4">
    <source>
        <dbReference type="ARBA" id="ARBA00022568"/>
    </source>
</evidence>
<evidence type="ECO:0000256" key="13">
    <source>
        <dbReference type="ARBA" id="ARBA00023303"/>
    </source>
</evidence>
<keyword evidence="12 16" id="KW-0472">Membrane</keyword>
<evidence type="ECO:0000256" key="5">
    <source>
        <dbReference type="ARBA" id="ARBA00022673"/>
    </source>
</evidence>
<evidence type="ECO:0000313" key="19">
    <source>
        <dbReference type="Proteomes" id="UP001162131"/>
    </source>
</evidence>
<accession>A0AAU9JF29</accession>
<evidence type="ECO:0000256" key="16">
    <source>
        <dbReference type="SAM" id="Phobius"/>
    </source>
</evidence>
<dbReference type="GO" id="GO:1990246">
    <property type="term" value="C:uniplex complex"/>
    <property type="evidence" value="ECO:0007669"/>
    <property type="project" value="TreeGrafter"/>
</dbReference>
<evidence type="ECO:0000256" key="8">
    <source>
        <dbReference type="ARBA" id="ARBA00022837"/>
    </source>
</evidence>
<keyword evidence="9 16" id="KW-1133">Transmembrane helix</keyword>
<keyword evidence="7" id="KW-0999">Mitochondrion inner membrane</keyword>
<dbReference type="Proteomes" id="UP001162131">
    <property type="component" value="Unassembled WGS sequence"/>
</dbReference>
<dbReference type="AlphaFoldDB" id="A0AAU9JF29"/>
<organism evidence="18 19">
    <name type="scientific">Blepharisma stoltei</name>
    <dbReference type="NCBI Taxonomy" id="1481888"/>
    <lineage>
        <taxon>Eukaryota</taxon>
        <taxon>Sar</taxon>
        <taxon>Alveolata</taxon>
        <taxon>Ciliophora</taxon>
        <taxon>Postciliodesmatophora</taxon>
        <taxon>Heterotrichea</taxon>
        <taxon>Heterotrichida</taxon>
        <taxon>Blepharismidae</taxon>
        <taxon>Blepharisma</taxon>
    </lineage>
</organism>
<dbReference type="GO" id="GO:0051560">
    <property type="term" value="P:mitochondrial calcium ion homeostasis"/>
    <property type="evidence" value="ECO:0007669"/>
    <property type="project" value="InterPro"/>
</dbReference>
<evidence type="ECO:0000256" key="14">
    <source>
        <dbReference type="ARBA" id="ARBA00036634"/>
    </source>
</evidence>
<evidence type="ECO:0000259" key="17">
    <source>
        <dbReference type="Pfam" id="PF04678"/>
    </source>
</evidence>
<proteinExistence type="inferred from homology"/>
<dbReference type="PANTHER" id="PTHR13462">
    <property type="entry name" value="CALCIUM UNIPORTER PROTEIN, MITOCHONDRIAL"/>
    <property type="match status" value="1"/>
</dbReference>